<organism evidence="1">
    <name type="scientific">marine sediment metagenome</name>
    <dbReference type="NCBI Taxonomy" id="412755"/>
    <lineage>
        <taxon>unclassified sequences</taxon>
        <taxon>metagenomes</taxon>
        <taxon>ecological metagenomes</taxon>
    </lineage>
</organism>
<gene>
    <name evidence="1" type="ORF">S01H1_68376</name>
</gene>
<accession>X0X4P8</accession>
<evidence type="ECO:0000313" key="1">
    <source>
        <dbReference type="EMBL" id="GAG31628.1"/>
    </source>
</evidence>
<name>X0X4P8_9ZZZZ</name>
<proteinExistence type="predicted"/>
<sequence length="32" mass="3482">MVFIEQALILGQILDKQRLGGPVAILCRGEAE</sequence>
<protein>
    <submittedName>
        <fullName evidence="1">Uncharacterized protein</fullName>
    </submittedName>
</protein>
<dbReference type="AlphaFoldDB" id="X0X4P8"/>
<comment type="caution">
    <text evidence="1">The sequence shown here is derived from an EMBL/GenBank/DDBJ whole genome shotgun (WGS) entry which is preliminary data.</text>
</comment>
<feature type="non-terminal residue" evidence="1">
    <location>
        <position position="32"/>
    </location>
</feature>
<dbReference type="EMBL" id="BARS01045343">
    <property type="protein sequence ID" value="GAG31628.1"/>
    <property type="molecule type" value="Genomic_DNA"/>
</dbReference>
<reference evidence="1" key="1">
    <citation type="journal article" date="2014" name="Front. Microbiol.">
        <title>High frequency of phylogenetically diverse reductive dehalogenase-homologous genes in deep subseafloor sedimentary metagenomes.</title>
        <authorList>
            <person name="Kawai M."/>
            <person name="Futagami T."/>
            <person name="Toyoda A."/>
            <person name="Takaki Y."/>
            <person name="Nishi S."/>
            <person name="Hori S."/>
            <person name="Arai W."/>
            <person name="Tsubouchi T."/>
            <person name="Morono Y."/>
            <person name="Uchiyama I."/>
            <person name="Ito T."/>
            <person name="Fujiyama A."/>
            <person name="Inagaki F."/>
            <person name="Takami H."/>
        </authorList>
    </citation>
    <scope>NUCLEOTIDE SEQUENCE</scope>
    <source>
        <strain evidence="1">Expedition CK06-06</strain>
    </source>
</reference>